<dbReference type="Pfam" id="PF11306">
    <property type="entry name" value="DUF3108"/>
    <property type="match status" value="1"/>
</dbReference>
<accession>A0A6C2U9S0</accession>
<dbReference type="EMBL" id="CAAHFG010000003">
    <property type="protein sequence ID" value="VGO16126.1"/>
    <property type="molecule type" value="Genomic_DNA"/>
</dbReference>
<dbReference type="AlphaFoldDB" id="A0A6C2U9S0"/>
<proteinExistence type="predicted"/>
<organism evidence="1 2">
    <name type="scientific">Pontiella desulfatans</name>
    <dbReference type="NCBI Taxonomy" id="2750659"/>
    <lineage>
        <taxon>Bacteria</taxon>
        <taxon>Pseudomonadati</taxon>
        <taxon>Kiritimatiellota</taxon>
        <taxon>Kiritimatiellia</taxon>
        <taxon>Kiritimatiellales</taxon>
        <taxon>Pontiellaceae</taxon>
        <taxon>Pontiella</taxon>
    </lineage>
</organism>
<gene>
    <name evidence="1" type="ORF">PDESU_04716</name>
</gene>
<dbReference type="RefSeq" id="WP_136081674.1">
    <property type="nucleotide sequence ID" value="NZ_CAAHFG010000003.1"/>
</dbReference>
<evidence type="ECO:0000313" key="1">
    <source>
        <dbReference type="EMBL" id="VGO16126.1"/>
    </source>
</evidence>
<sequence length="259" mass="29222">MMPNRRSFLARLLALPVLARFSRAEEEAAAGEWSPAFKAGEKLTYSLGWQFIVAGHATMEVLPDEQWDGRKIRSFKMTARTGKVADAIFKVRNDLSSLAEYDVSRSLGYAKMQREGNTKRHVTVDFDWENLNAHYYEALGNDARTTPILANTLDPLSAFYFVRNQKLEVGTVLEGPLTDGKRCKVSRIEVVERETIKVNGREYDALKLIPDIQDVGGVFEESKDGKTIIWCTADHRHIPVLLKSKVAIGSFRAELETEI</sequence>
<evidence type="ECO:0000313" key="2">
    <source>
        <dbReference type="Proteomes" id="UP000366872"/>
    </source>
</evidence>
<protein>
    <recommendedName>
        <fullName evidence="3">DUF3108 domain-containing protein</fullName>
    </recommendedName>
</protein>
<dbReference type="Proteomes" id="UP000366872">
    <property type="component" value="Unassembled WGS sequence"/>
</dbReference>
<dbReference type="InterPro" id="IPR021457">
    <property type="entry name" value="DUF3108"/>
</dbReference>
<keyword evidence="2" id="KW-1185">Reference proteome</keyword>
<name>A0A6C2U9S0_PONDE</name>
<evidence type="ECO:0008006" key="3">
    <source>
        <dbReference type="Google" id="ProtNLM"/>
    </source>
</evidence>
<reference evidence="1 2" key="1">
    <citation type="submission" date="2019-04" db="EMBL/GenBank/DDBJ databases">
        <authorList>
            <person name="Van Vliet M D."/>
        </authorList>
    </citation>
    <scope>NUCLEOTIDE SEQUENCE [LARGE SCALE GENOMIC DNA]</scope>
    <source>
        <strain evidence="1 2">F1</strain>
    </source>
</reference>